<evidence type="ECO:0000256" key="10">
    <source>
        <dbReference type="PROSITE-ProRule" id="PRU00169"/>
    </source>
</evidence>
<keyword evidence="4 10" id="KW-0597">Phosphoprotein</keyword>
<dbReference type="GO" id="GO:0000155">
    <property type="term" value="F:phosphorelay sensor kinase activity"/>
    <property type="evidence" value="ECO:0007669"/>
    <property type="project" value="UniProtKB-ARBA"/>
</dbReference>
<dbReference type="SUPFAM" id="SSF50341">
    <property type="entry name" value="CheW-like"/>
    <property type="match status" value="1"/>
</dbReference>
<keyword evidence="5" id="KW-0808">Transferase</keyword>
<dbReference type="SMART" id="SM00260">
    <property type="entry name" value="CheW"/>
    <property type="match status" value="1"/>
</dbReference>
<keyword evidence="17" id="KW-1185">Reference proteome</keyword>
<dbReference type="Pfam" id="PF00072">
    <property type="entry name" value="Response_reg"/>
    <property type="match status" value="1"/>
</dbReference>
<dbReference type="RefSeq" id="WP_166654313.1">
    <property type="nucleotide sequence ID" value="NZ_SNZH01000019.1"/>
</dbReference>
<sequence length="1304" mass="138548">MTISDATISAILEKLSELAPLVLDSPPPASEPATVGIAVNTLLAELERRSAGSGLRGLAYIFRILHKLPLHWPGGTASEDDRSAFYAWSDELCSYLVGATADDAGNAVIEGLCRLPWMPALEPRLVELVRTALRSDAGLLLQATPSPIIPLPVASALAQPAQRQPDTSVGAEAAFATNTGPEHSRIIGSADKDAGRDTRAAGQPAATSTPAGNRALIGGDATGASPTAEDVHIAHDEPPLAAELRPEHAAFASSIAFGNDGARYDDSAFARRSHPNDNAFASDTIGNDGAGYDDSAFARRSPPDDNAFAGNDSEAGGEPAFAATTPPDDGAFAGSGMTSAEHEQPALAADMPADDSAIFVSGRNEAGNESAATVWISPQELGLIGDAVAAQLLPAVSVALDLQDAPTAQLREALEACTEQFALLQSALDALGLAPLLRACEHYAALLQRLLQAGHIGADDGQVLSLWPVLLIGHLQDPHDAAAAHDLIALLAEREHLSAADAGQLAATLTRVAIGTDPALRQQRKQLAESDDIALDIAADVLPSVRTGMLQELPGRCAEFTQRIHRYLHSRSAEDLDAACRIAHTLKGDSNMVGVRGIANLAHALEEILLVLAIRPDRAGGDLDDVLVDAADVLEAMSDRVLGRGPEPDGALALLQRVMDCANALQQEGETAVPEAAPAVASADIDAEPAAAAAAETDAVPTITLPMPLLDELLRLSGEAVIYARQVENRVDRVNRRHGEISVQGQALEALIAELQQLVEVRGAALNSLRLDLGEEFDALEMDRYNELHTITLRLVEASADTRTSAYELNQDVVELRELLAQQDRVQLDLGERVQRARTVPLAGLLPRLQRVVRQTSRQLGKPCELVITGEHTLLDQELLDGLAEPLLHLLRNAVDHGIEASGLRSAAGKPAQGRISLDFQRDADRIVVRCRDDGAGLDLDAIRHKALELGLLDPQHRYTAQELAEMIFHPGFSTRSRATLTSGRGIGMDIVRRRATELKGSVSLRSEPGRGCEFELRLPLSQVAAQVLLADCAGTRIAINLAGIQRMAVYEPAQLRGSAGRMLLHLPDEAPRAALPLAQLLGYASDTGTNGSSRHVLLTEDENQAGLAILVDQISDARSVIIKRLGPHVALNPGVRGATILGDGSVAIVIDLAQLLARRSQTEATAFANPVRGPAQQIPSVLIVDDSLSVRRSLEQVIGDAGFRVATARDGLEAVERVRSQRPDLMVIDLEMPRMNGLELTSYIRNEDSTRGIPIIMITSRTTERHRDLARAAGVDTILSKPYSEEGLLALIADKLARGRQAA</sequence>
<feature type="domain" description="HPt" evidence="15">
    <location>
        <begin position="542"/>
        <end position="641"/>
    </location>
</feature>
<organism evidence="16 17">
    <name type="scientific">Tahibacter aquaticus</name>
    <dbReference type="NCBI Taxonomy" id="520092"/>
    <lineage>
        <taxon>Bacteria</taxon>
        <taxon>Pseudomonadati</taxon>
        <taxon>Pseudomonadota</taxon>
        <taxon>Gammaproteobacteria</taxon>
        <taxon>Lysobacterales</taxon>
        <taxon>Rhodanobacteraceae</taxon>
        <taxon>Tahibacter</taxon>
    </lineage>
</organism>
<comment type="catalytic activity">
    <reaction evidence="1">
        <text>ATP + protein L-histidine = ADP + protein N-phospho-L-histidine.</text>
        <dbReference type="EC" id="2.7.13.3"/>
    </reaction>
</comment>
<dbReference type="PANTHER" id="PTHR43395:SF8">
    <property type="entry name" value="HISTIDINE KINASE"/>
    <property type="match status" value="1"/>
</dbReference>
<gene>
    <name evidence="16" type="ORF">DFR29_11933</name>
</gene>
<dbReference type="InterPro" id="IPR051315">
    <property type="entry name" value="Bact_Chemotaxis_CheA"/>
</dbReference>
<dbReference type="SUPFAM" id="SSF47226">
    <property type="entry name" value="Histidine-containing phosphotransfer domain, HPT domain"/>
    <property type="match status" value="1"/>
</dbReference>
<evidence type="ECO:0000256" key="4">
    <source>
        <dbReference type="ARBA" id="ARBA00022553"/>
    </source>
</evidence>
<evidence type="ECO:0000256" key="7">
    <source>
        <dbReference type="ARBA" id="ARBA00023012"/>
    </source>
</evidence>
<evidence type="ECO:0000259" key="15">
    <source>
        <dbReference type="PROSITE" id="PS50894"/>
    </source>
</evidence>
<keyword evidence="6 16" id="KW-0418">Kinase</keyword>
<dbReference type="InterPro" id="IPR002545">
    <property type="entry name" value="CheW-lke_dom"/>
</dbReference>
<protein>
    <recommendedName>
        <fullName evidence="3">Chemotaxis protein CheA</fullName>
        <ecNumber evidence="2">2.7.13.3</ecNumber>
    </recommendedName>
</protein>
<feature type="modified residue" description="Phosphohistidine" evidence="9">
    <location>
        <position position="584"/>
    </location>
</feature>
<dbReference type="Gene3D" id="3.40.50.2300">
    <property type="match status" value="1"/>
</dbReference>
<comment type="function">
    <text evidence="8">Involved in the transmission of sensory signals from the chemoreceptors to the flagellar motors. CheA is autophosphorylated; it can transfer its phosphate group to either CheB or CheY.</text>
</comment>
<reference evidence="16 17" key="1">
    <citation type="submission" date="2019-03" db="EMBL/GenBank/DDBJ databases">
        <title>Genomic Encyclopedia of Type Strains, Phase IV (KMG-IV): sequencing the most valuable type-strain genomes for metagenomic binning, comparative biology and taxonomic classification.</title>
        <authorList>
            <person name="Goeker M."/>
        </authorList>
    </citation>
    <scope>NUCLEOTIDE SEQUENCE [LARGE SCALE GENOMIC DNA]</scope>
    <source>
        <strain evidence="16 17">DSM 21667</strain>
    </source>
</reference>
<evidence type="ECO:0000256" key="8">
    <source>
        <dbReference type="ARBA" id="ARBA00035100"/>
    </source>
</evidence>
<dbReference type="Gene3D" id="1.20.120.160">
    <property type="entry name" value="HPT domain"/>
    <property type="match status" value="1"/>
</dbReference>
<dbReference type="Gene3D" id="3.30.565.10">
    <property type="entry name" value="Histidine kinase-like ATPase, C-terminal domain"/>
    <property type="match status" value="1"/>
</dbReference>
<dbReference type="InterPro" id="IPR004358">
    <property type="entry name" value="Sig_transdc_His_kin-like_C"/>
</dbReference>
<evidence type="ECO:0000313" key="16">
    <source>
        <dbReference type="EMBL" id="TDR38705.1"/>
    </source>
</evidence>
<feature type="modified residue" description="4-aspartylphosphate" evidence="10">
    <location>
        <position position="1230"/>
    </location>
</feature>
<feature type="region of interest" description="Disordered" evidence="11">
    <location>
        <begin position="176"/>
        <end position="229"/>
    </location>
</feature>
<dbReference type="PROSITE" id="PS50109">
    <property type="entry name" value="HIS_KIN"/>
    <property type="match status" value="1"/>
</dbReference>
<dbReference type="PROSITE" id="PS50110">
    <property type="entry name" value="RESPONSE_REGULATORY"/>
    <property type="match status" value="1"/>
</dbReference>
<dbReference type="InterPro" id="IPR008207">
    <property type="entry name" value="Sig_transdc_His_kin_Hpt_dom"/>
</dbReference>
<proteinExistence type="predicted"/>
<evidence type="ECO:0000256" key="6">
    <source>
        <dbReference type="ARBA" id="ARBA00022777"/>
    </source>
</evidence>
<dbReference type="Pfam" id="PF02518">
    <property type="entry name" value="HATPase_c"/>
    <property type="match status" value="1"/>
</dbReference>
<dbReference type="SMART" id="SM00387">
    <property type="entry name" value="HATPase_c"/>
    <property type="match status" value="1"/>
</dbReference>
<dbReference type="EC" id="2.7.13.3" evidence="2"/>
<dbReference type="CDD" id="cd00088">
    <property type="entry name" value="HPT"/>
    <property type="match status" value="1"/>
</dbReference>
<dbReference type="InterPro" id="IPR005467">
    <property type="entry name" value="His_kinase_dom"/>
</dbReference>
<dbReference type="SUPFAM" id="SSF55874">
    <property type="entry name" value="ATPase domain of HSP90 chaperone/DNA topoisomerase II/histidine kinase"/>
    <property type="match status" value="1"/>
</dbReference>
<dbReference type="Proteomes" id="UP000295293">
    <property type="component" value="Unassembled WGS sequence"/>
</dbReference>
<evidence type="ECO:0000256" key="9">
    <source>
        <dbReference type="PROSITE-ProRule" id="PRU00110"/>
    </source>
</evidence>
<dbReference type="SMART" id="SM00448">
    <property type="entry name" value="REC"/>
    <property type="match status" value="1"/>
</dbReference>
<evidence type="ECO:0000259" key="14">
    <source>
        <dbReference type="PROSITE" id="PS50851"/>
    </source>
</evidence>
<evidence type="ECO:0000313" key="17">
    <source>
        <dbReference type="Proteomes" id="UP000295293"/>
    </source>
</evidence>
<dbReference type="PRINTS" id="PR00344">
    <property type="entry name" value="BCTRLSENSOR"/>
</dbReference>
<feature type="region of interest" description="Disordered" evidence="11">
    <location>
        <begin position="275"/>
        <end position="344"/>
    </location>
</feature>
<evidence type="ECO:0000256" key="1">
    <source>
        <dbReference type="ARBA" id="ARBA00000085"/>
    </source>
</evidence>
<dbReference type="PROSITE" id="PS50894">
    <property type="entry name" value="HPT"/>
    <property type="match status" value="1"/>
</dbReference>
<evidence type="ECO:0000256" key="11">
    <source>
        <dbReference type="SAM" id="MobiDB-lite"/>
    </source>
</evidence>
<dbReference type="Gene3D" id="2.30.30.40">
    <property type="entry name" value="SH3 Domains"/>
    <property type="match status" value="1"/>
</dbReference>
<dbReference type="InterPro" id="IPR003594">
    <property type="entry name" value="HATPase_dom"/>
</dbReference>
<evidence type="ECO:0000256" key="3">
    <source>
        <dbReference type="ARBA" id="ARBA00021495"/>
    </source>
</evidence>
<dbReference type="Pfam" id="PF01627">
    <property type="entry name" value="Hpt"/>
    <property type="match status" value="1"/>
</dbReference>
<feature type="domain" description="Response regulatory" evidence="13">
    <location>
        <begin position="1181"/>
        <end position="1297"/>
    </location>
</feature>
<evidence type="ECO:0000256" key="2">
    <source>
        <dbReference type="ARBA" id="ARBA00012438"/>
    </source>
</evidence>
<dbReference type="FunFam" id="3.30.565.10:FF:000016">
    <property type="entry name" value="Chemotaxis protein CheA, putative"/>
    <property type="match status" value="1"/>
</dbReference>
<feature type="compositionally biased region" description="Basic and acidic residues" evidence="11">
    <location>
        <begin position="182"/>
        <end position="199"/>
    </location>
</feature>
<accession>A0A4R6YMK8</accession>
<comment type="caution">
    <text evidence="16">The sequence shown here is derived from an EMBL/GenBank/DDBJ whole genome shotgun (WGS) entry which is preliminary data.</text>
</comment>
<evidence type="ECO:0000259" key="12">
    <source>
        <dbReference type="PROSITE" id="PS50109"/>
    </source>
</evidence>
<dbReference type="InterPro" id="IPR011006">
    <property type="entry name" value="CheY-like_superfamily"/>
</dbReference>
<dbReference type="InterPro" id="IPR001789">
    <property type="entry name" value="Sig_transdc_resp-reg_receiver"/>
</dbReference>
<name>A0A4R6YMK8_9GAMM</name>
<dbReference type="InterPro" id="IPR036890">
    <property type="entry name" value="HATPase_C_sf"/>
</dbReference>
<dbReference type="SMART" id="SM00073">
    <property type="entry name" value="HPT"/>
    <property type="match status" value="1"/>
</dbReference>
<keyword evidence="7" id="KW-0902">Two-component regulatory system</keyword>
<dbReference type="Pfam" id="PF01584">
    <property type="entry name" value="CheW"/>
    <property type="match status" value="1"/>
</dbReference>
<dbReference type="PANTHER" id="PTHR43395">
    <property type="entry name" value="SENSOR HISTIDINE KINASE CHEA"/>
    <property type="match status" value="1"/>
</dbReference>
<dbReference type="InterPro" id="IPR036641">
    <property type="entry name" value="HPT_dom_sf"/>
</dbReference>
<dbReference type="EMBL" id="SNZH01000019">
    <property type="protein sequence ID" value="TDR38705.1"/>
    <property type="molecule type" value="Genomic_DNA"/>
</dbReference>
<dbReference type="InterPro" id="IPR036061">
    <property type="entry name" value="CheW-like_dom_sf"/>
</dbReference>
<dbReference type="GO" id="GO:0006935">
    <property type="term" value="P:chemotaxis"/>
    <property type="evidence" value="ECO:0007669"/>
    <property type="project" value="InterPro"/>
</dbReference>
<feature type="domain" description="Histidine kinase" evidence="12">
    <location>
        <begin position="779"/>
        <end position="1023"/>
    </location>
</feature>
<dbReference type="CDD" id="cd17546">
    <property type="entry name" value="REC_hyHK_CKI1_RcsC-like"/>
    <property type="match status" value="1"/>
</dbReference>
<feature type="domain" description="CheW-like" evidence="14">
    <location>
        <begin position="1025"/>
        <end position="1162"/>
    </location>
</feature>
<evidence type="ECO:0000259" key="13">
    <source>
        <dbReference type="PROSITE" id="PS50110"/>
    </source>
</evidence>
<dbReference type="PROSITE" id="PS50851">
    <property type="entry name" value="CHEW"/>
    <property type="match status" value="1"/>
</dbReference>
<dbReference type="SUPFAM" id="SSF52172">
    <property type="entry name" value="CheY-like"/>
    <property type="match status" value="1"/>
</dbReference>
<evidence type="ECO:0000256" key="5">
    <source>
        <dbReference type="ARBA" id="ARBA00022679"/>
    </source>
</evidence>